<dbReference type="OrthoDB" id="4143539at2"/>
<evidence type="ECO:0000313" key="4">
    <source>
        <dbReference type="Proteomes" id="UP000033551"/>
    </source>
</evidence>
<dbReference type="PROSITE" id="PS51257">
    <property type="entry name" value="PROKAR_LIPOPROTEIN"/>
    <property type="match status" value="1"/>
</dbReference>
<gene>
    <name evidence="3" type="ORF">VR44_28640</name>
</gene>
<proteinExistence type="predicted"/>
<dbReference type="EMBL" id="JZWV01000880">
    <property type="protein sequence ID" value="KJY26980.1"/>
    <property type="molecule type" value="Genomic_DNA"/>
</dbReference>
<evidence type="ECO:0000256" key="2">
    <source>
        <dbReference type="SAM" id="SignalP"/>
    </source>
</evidence>
<evidence type="ECO:0000313" key="3">
    <source>
        <dbReference type="EMBL" id="KJY26980.1"/>
    </source>
</evidence>
<evidence type="ECO:0008006" key="5">
    <source>
        <dbReference type="Google" id="ProtNLM"/>
    </source>
</evidence>
<dbReference type="AlphaFoldDB" id="A0A0F4IY75"/>
<organism evidence="3 4">
    <name type="scientific">Streptomyces katrae</name>
    <dbReference type="NCBI Taxonomy" id="68223"/>
    <lineage>
        <taxon>Bacteria</taxon>
        <taxon>Bacillati</taxon>
        <taxon>Actinomycetota</taxon>
        <taxon>Actinomycetes</taxon>
        <taxon>Kitasatosporales</taxon>
        <taxon>Streptomycetaceae</taxon>
        <taxon>Streptomyces</taxon>
    </lineage>
</organism>
<reference evidence="3 4" key="1">
    <citation type="submission" date="2015-02" db="EMBL/GenBank/DDBJ databases">
        <authorList>
            <person name="Ju K.-S."/>
            <person name="Doroghazi J.R."/>
            <person name="Metcalf W."/>
        </authorList>
    </citation>
    <scope>NUCLEOTIDE SEQUENCE [LARGE SCALE GENOMIC DNA]</scope>
    <source>
        <strain evidence="3 4">NRRL ISP-5550</strain>
    </source>
</reference>
<comment type="caution">
    <text evidence="3">The sequence shown here is derived from an EMBL/GenBank/DDBJ whole genome shotgun (WGS) entry which is preliminary data.</text>
</comment>
<feature type="signal peptide" evidence="2">
    <location>
        <begin position="1"/>
        <end position="24"/>
    </location>
</feature>
<evidence type="ECO:0000256" key="1">
    <source>
        <dbReference type="SAM" id="MobiDB-lite"/>
    </source>
</evidence>
<name>A0A0F4IY75_9ACTN</name>
<protein>
    <recommendedName>
        <fullName evidence="5">Lipoprotein</fullName>
    </recommendedName>
</protein>
<keyword evidence="4" id="KW-1185">Reference proteome</keyword>
<accession>A0A0F4IY75</accession>
<feature type="chain" id="PRO_5038740418" description="Lipoprotein" evidence="2">
    <location>
        <begin position="25"/>
        <end position="231"/>
    </location>
</feature>
<dbReference type="RefSeq" id="WP_045950513.1">
    <property type="nucleotide sequence ID" value="NZ_JZWV01000880.1"/>
</dbReference>
<keyword evidence="2" id="KW-0732">Signal</keyword>
<sequence length="231" mass="23785">MHRHSKALYGLLATALGITLTACGGSGGDTKPATPGAGAAKGGSALGGSALDEAGQATPSAVPASKKPGWGPPLPLGRPAPGLFEPGVTSGGKFEVTVSKIVKGNAKQAKAMYWDKRTPGEIKGDTPYFVFLSYTLKEGKPYVSNADLGAGALALDENGEKVAERPVIHTGLVEGGCPSNTPIYMGWDVGETHTFCTVFAGNESKPPTRLFLGSGGEDEYTKGTFWAWTAQ</sequence>
<dbReference type="PATRIC" id="fig|68223.7.peg.2057"/>
<dbReference type="Proteomes" id="UP000033551">
    <property type="component" value="Unassembled WGS sequence"/>
</dbReference>
<feature type="region of interest" description="Disordered" evidence="1">
    <location>
        <begin position="34"/>
        <end position="84"/>
    </location>
</feature>